<dbReference type="EMBL" id="BAAALF010000247">
    <property type="protein sequence ID" value="GAA1274237.1"/>
    <property type="molecule type" value="Genomic_DNA"/>
</dbReference>
<evidence type="ECO:0000256" key="1">
    <source>
        <dbReference type="ARBA" id="ARBA00010641"/>
    </source>
</evidence>
<keyword evidence="5" id="KW-0804">Transcription</keyword>
<dbReference type="Gene3D" id="1.10.10.10">
    <property type="entry name" value="Winged helix-like DNA-binding domain superfamily/Winged helix DNA-binding domain"/>
    <property type="match status" value="1"/>
</dbReference>
<keyword evidence="9" id="KW-1185">Reference proteome</keyword>
<dbReference type="Pfam" id="PF08281">
    <property type="entry name" value="Sigma70_r4_2"/>
    <property type="match status" value="1"/>
</dbReference>
<evidence type="ECO:0000259" key="7">
    <source>
        <dbReference type="Pfam" id="PF08281"/>
    </source>
</evidence>
<evidence type="ECO:0000256" key="3">
    <source>
        <dbReference type="ARBA" id="ARBA00023082"/>
    </source>
</evidence>
<evidence type="ECO:0000313" key="9">
    <source>
        <dbReference type="Proteomes" id="UP001500037"/>
    </source>
</evidence>
<protein>
    <recommendedName>
        <fullName evidence="7">RNA polymerase sigma factor 70 region 4 type 2 domain-containing protein</fullName>
    </recommendedName>
</protein>
<feature type="domain" description="RNA polymerase sigma factor 70 region 4 type 2" evidence="7">
    <location>
        <begin position="158"/>
        <end position="206"/>
    </location>
</feature>
<keyword evidence="2" id="KW-0805">Transcription regulation</keyword>
<dbReference type="InterPro" id="IPR039425">
    <property type="entry name" value="RNA_pol_sigma-70-like"/>
</dbReference>
<name>A0ABP4HPL8_9ACTN</name>
<dbReference type="SUPFAM" id="SSF88659">
    <property type="entry name" value="Sigma3 and sigma4 domains of RNA polymerase sigma factors"/>
    <property type="match status" value="1"/>
</dbReference>
<gene>
    <name evidence="8" type="ORF">GCM10009665_72220</name>
</gene>
<feature type="compositionally biased region" description="Pro residues" evidence="6">
    <location>
        <begin position="123"/>
        <end position="132"/>
    </location>
</feature>
<dbReference type="PANTHER" id="PTHR43133:SF8">
    <property type="entry name" value="RNA POLYMERASE SIGMA FACTOR HI_1459-RELATED"/>
    <property type="match status" value="1"/>
</dbReference>
<evidence type="ECO:0000313" key="8">
    <source>
        <dbReference type="EMBL" id="GAA1274237.1"/>
    </source>
</evidence>
<evidence type="ECO:0000256" key="5">
    <source>
        <dbReference type="ARBA" id="ARBA00023163"/>
    </source>
</evidence>
<reference evidence="9" key="1">
    <citation type="journal article" date="2019" name="Int. J. Syst. Evol. Microbiol.">
        <title>The Global Catalogue of Microorganisms (GCM) 10K type strain sequencing project: providing services to taxonomists for standard genome sequencing and annotation.</title>
        <authorList>
            <consortium name="The Broad Institute Genomics Platform"/>
            <consortium name="The Broad Institute Genome Sequencing Center for Infectious Disease"/>
            <person name="Wu L."/>
            <person name="Ma J."/>
        </authorList>
    </citation>
    <scope>NUCLEOTIDE SEQUENCE [LARGE SCALE GENOMIC DNA]</scope>
    <source>
        <strain evidence="9">JCM 13004</strain>
    </source>
</reference>
<sequence length="222" mass="24054">MGDNSEAAPEGSRLRVTFEAFCATHERAWLGFARTQVGDEQDTAVVVEVMKGHLLRNWAIALRQEIPAAYAWRLLKEHLAAWLAAAGRPGPALVQTAAFDAAIRNLHAEARSALATPAGLAAPPGPPGPPARPDIAAPPGSPALPDLDRLPEQLGLFSAILELPERQHDVVVLKYCLELDDEKIAEYLGTQLPSLRSTLRHARRRLARSLGLPDLTEPQGER</sequence>
<keyword evidence="3" id="KW-0731">Sigma factor</keyword>
<dbReference type="InterPro" id="IPR013324">
    <property type="entry name" value="RNA_pol_sigma_r3/r4-like"/>
</dbReference>
<proteinExistence type="inferred from homology"/>
<dbReference type="InterPro" id="IPR013249">
    <property type="entry name" value="RNA_pol_sigma70_r4_t2"/>
</dbReference>
<dbReference type="RefSeq" id="WP_344446462.1">
    <property type="nucleotide sequence ID" value="NZ_BAAALF010000247.1"/>
</dbReference>
<comment type="caution">
    <text evidence="8">The sequence shown here is derived from an EMBL/GenBank/DDBJ whole genome shotgun (WGS) entry which is preliminary data.</text>
</comment>
<keyword evidence="4" id="KW-0238">DNA-binding</keyword>
<accession>A0ABP4HPL8</accession>
<organism evidence="8 9">
    <name type="scientific">Kitasatospora nipponensis</name>
    <dbReference type="NCBI Taxonomy" id="258049"/>
    <lineage>
        <taxon>Bacteria</taxon>
        <taxon>Bacillati</taxon>
        <taxon>Actinomycetota</taxon>
        <taxon>Actinomycetes</taxon>
        <taxon>Kitasatosporales</taxon>
        <taxon>Streptomycetaceae</taxon>
        <taxon>Kitasatospora</taxon>
    </lineage>
</organism>
<feature type="region of interest" description="Disordered" evidence="6">
    <location>
        <begin position="117"/>
        <end position="144"/>
    </location>
</feature>
<evidence type="ECO:0000256" key="6">
    <source>
        <dbReference type="SAM" id="MobiDB-lite"/>
    </source>
</evidence>
<dbReference type="Proteomes" id="UP001500037">
    <property type="component" value="Unassembled WGS sequence"/>
</dbReference>
<comment type="similarity">
    <text evidence="1">Belongs to the sigma-70 factor family. ECF subfamily.</text>
</comment>
<evidence type="ECO:0000256" key="2">
    <source>
        <dbReference type="ARBA" id="ARBA00023015"/>
    </source>
</evidence>
<dbReference type="InterPro" id="IPR036388">
    <property type="entry name" value="WH-like_DNA-bd_sf"/>
</dbReference>
<evidence type="ECO:0000256" key="4">
    <source>
        <dbReference type="ARBA" id="ARBA00023125"/>
    </source>
</evidence>
<dbReference type="PANTHER" id="PTHR43133">
    <property type="entry name" value="RNA POLYMERASE ECF-TYPE SIGMA FACTO"/>
    <property type="match status" value="1"/>
</dbReference>